<dbReference type="PANTHER" id="PTHR47861:SF4">
    <property type="entry name" value="FKBP-TYPE 16 KDA PEPTIDYL-PROLYL CIS-TRANS ISOMERASE"/>
    <property type="match status" value="1"/>
</dbReference>
<dbReference type="KEGG" id="rdp:RD2015_3693"/>
<dbReference type="OrthoDB" id="9808891at2"/>
<name>A0A0U3N1W8_9BURK</name>
<evidence type="ECO:0000256" key="6">
    <source>
        <dbReference type="RuleBase" id="RU003915"/>
    </source>
</evidence>
<proteinExistence type="inferred from homology"/>
<dbReference type="EC" id="5.2.1.8" evidence="6"/>
<dbReference type="SUPFAM" id="SSF54534">
    <property type="entry name" value="FKBP-like"/>
    <property type="match status" value="1"/>
</dbReference>
<dbReference type="InterPro" id="IPR001179">
    <property type="entry name" value="PPIase_FKBP_dom"/>
</dbReference>
<sequence length="147" mass="15933">MNLVQPGSFLTLHYRLTGPDGQDVINTFNDKPATLSLGTGELAPAIEARLIGLAEGSRTVLELGPGEAFGERNPEMMQRVKLSLMRELGDPTEVYQVGDVVQFPTPDGQGQYAGVVREVGPDWLLFDFNHPLAGQPVSFEVQLIGVL</sequence>
<dbReference type="InterPro" id="IPR048261">
    <property type="entry name" value="SlpA/SlyD-like_ins_sf"/>
</dbReference>
<keyword evidence="8" id="KW-1185">Reference proteome</keyword>
<comment type="similarity">
    <text evidence="2 6">Belongs to the FKBP-type PPIase family.</text>
</comment>
<dbReference type="RefSeq" id="WP_058936152.1">
    <property type="nucleotide sequence ID" value="NZ_CP013729.1"/>
</dbReference>
<evidence type="ECO:0000256" key="1">
    <source>
        <dbReference type="ARBA" id="ARBA00000971"/>
    </source>
</evidence>
<comment type="catalytic activity">
    <reaction evidence="1 5 6">
        <text>[protein]-peptidylproline (omega=180) = [protein]-peptidylproline (omega=0)</text>
        <dbReference type="Rhea" id="RHEA:16237"/>
        <dbReference type="Rhea" id="RHEA-COMP:10747"/>
        <dbReference type="Rhea" id="RHEA-COMP:10748"/>
        <dbReference type="ChEBI" id="CHEBI:83833"/>
        <dbReference type="ChEBI" id="CHEBI:83834"/>
        <dbReference type="EC" id="5.2.1.8"/>
    </reaction>
</comment>
<evidence type="ECO:0000256" key="4">
    <source>
        <dbReference type="ARBA" id="ARBA00023235"/>
    </source>
</evidence>
<dbReference type="Pfam" id="PF00254">
    <property type="entry name" value="FKBP_C"/>
    <property type="match status" value="1"/>
</dbReference>
<dbReference type="InterPro" id="IPR046357">
    <property type="entry name" value="PPIase_dom_sf"/>
</dbReference>
<evidence type="ECO:0000313" key="8">
    <source>
        <dbReference type="Proteomes" id="UP000060699"/>
    </source>
</evidence>
<dbReference type="Proteomes" id="UP000060699">
    <property type="component" value="Chromosome"/>
</dbReference>
<dbReference type="EMBL" id="CP013729">
    <property type="protein sequence ID" value="ALV08148.1"/>
    <property type="molecule type" value="Genomic_DNA"/>
</dbReference>
<keyword evidence="3 5" id="KW-0697">Rotamase</keyword>
<dbReference type="PATRIC" id="fig|76731.3.peg.3785"/>
<dbReference type="PANTHER" id="PTHR47861">
    <property type="entry name" value="FKBP-TYPE PEPTIDYL-PROLYL CIS-TRANS ISOMERASE SLYD"/>
    <property type="match status" value="1"/>
</dbReference>
<protein>
    <recommendedName>
        <fullName evidence="6">Peptidyl-prolyl cis-trans isomerase</fullName>
        <ecNumber evidence="6">5.2.1.8</ecNumber>
    </recommendedName>
</protein>
<evidence type="ECO:0000256" key="3">
    <source>
        <dbReference type="ARBA" id="ARBA00023110"/>
    </source>
</evidence>
<dbReference type="AlphaFoldDB" id="A0A0U3N1W8"/>
<keyword evidence="4 5" id="KW-0413">Isomerase</keyword>
<evidence type="ECO:0000313" key="7">
    <source>
        <dbReference type="EMBL" id="ALV08148.1"/>
    </source>
</evidence>
<evidence type="ECO:0000256" key="5">
    <source>
        <dbReference type="PROSITE-ProRule" id="PRU00277"/>
    </source>
</evidence>
<evidence type="ECO:0000256" key="2">
    <source>
        <dbReference type="ARBA" id="ARBA00006577"/>
    </source>
</evidence>
<accession>A0A0U3N1W8</accession>
<dbReference type="GO" id="GO:0003755">
    <property type="term" value="F:peptidyl-prolyl cis-trans isomerase activity"/>
    <property type="evidence" value="ECO:0007669"/>
    <property type="project" value="UniProtKB-UniRule"/>
</dbReference>
<gene>
    <name evidence="7" type="ORF">RD2015_3693</name>
</gene>
<dbReference type="PROSITE" id="PS50059">
    <property type="entry name" value="FKBP_PPIASE"/>
    <property type="match status" value="1"/>
</dbReference>
<dbReference type="Gene3D" id="3.10.50.40">
    <property type="match status" value="1"/>
</dbReference>
<dbReference type="Gene3D" id="2.40.10.330">
    <property type="match status" value="1"/>
</dbReference>
<reference evidence="7 8" key="1">
    <citation type="submission" date="2015-12" db="EMBL/GenBank/DDBJ databases">
        <title>Complete genome of Roseateles depolymerans KCTC 42856.</title>
        <authorList>
            <person name="Kim K.M."/>
        </authorList>
    </citation>
    <scope>NUCLEOTIDE SEQUENCE [LARGE SCALE GENOMIC DNA]</scope>
    <source>
        <strain evidence="7 8">KCTC 42856</strain>
    </source>
</reference>
<dbReference type="STRING" id="76731.RD2015_3693"/>
<organism evidence="7 8">
    <name type="scientific">Roseateles depolymerans</name>
    <dbReference type="NCBI Taxonomy" id="76731"/>
    <lineage>
        <taxon>Bacteria</taxon>
        <taxon>Pseudomonadati</taxon>
        <taxon>Pseudomonadota</taxon>
        <taxon>Betaproteobacteria</taxon>
        <taxon>Burkholderiales</taxon>
        <taxon>Sphaerotilaceae</taxon>
        <taxon>Roseateles</taxon>
    </lineage>
</organism>